<name>A0A4Y2JNH9_ARAVE</name>
<comment type="caution">
    <text evidence="1">The sequence shown here is derived from an EMBL/GenBank/DDBJ whole genome shotgun (WGS) entry which is preliminary data.</text>
</comment>
<dbReference type="EMBL" id="BGPR01003746">
    <property type="protein sequence ID" value="GBM91941.1"/>
    <property type="molecule type" value="Genomic_DNA"/>
</dbReference>
<reference evidence="1 2" key="1">
    <citation type="journal article" date="2019" name="Sci. Rep.">
        <title>Orb-weaving spider Araneus ventricosus genome elucidates the spidroin gene catalogue.</title>
        <authorList>
            <person name="Kono N."/>
            <person name="Nakamura H."/>
            <person name="Ohtoshi R."/>
            <person name="Moran D.A.P."/>
            <person name="Shinohara A."/>
            <person name="Yoshida Y."/>
            <person name="Fujiwara M."/>
            <person name="Mori M."/>
            <person name="Tomita M."/>
            <person name="Arakawa K."/>
        </authorList>
    </citation>
    <scope>NUCLEOTIDE SEQUENCE [LARGE SCALE GENOMIC DNA]</scope>
</reference>
<accession>A0A4Y2JNH9</accession>
<proteinExistence type="predicted"/>
<dbReference type="AlphaFoldDB" id="A0A4Y2JNH9"/>
<dbReference type="Proteomes" id="UP000499080">
    <property type="component" value="Unassembled WGS sequence"/>
</dbReference>
<gene>
    <name evidence="1" type="ORF">AVEN_192718_1</name>
</gene>
<keyword evidence="2" id="KW-1185">Reference proteome</keyword>
<protein>
    <submittedName>
        <fullName evidence="1">Uncharacterized protein</fullName>
    </submittedName>
</protein>
<sequence>MHLNLLEKSQVGSYLYSKTSIKEPPRDCPIPTCVLTSSYKNQALIPRESKLDFETAHSSCKISAAWTGPLSCNTPLISPLRSIKVPVETREDSSGMLGSSKNSTVGYRSTHCTSQGKMLEWTCEYDVLEGGSCSTLLCREVLFVPSSMPSEWTPSAI</sequence>
<evidence type="ECO:0000313" key="1">
    <source>
        <dbReference type="EMBL" id="GBM91941.1"/>
    </source>
</evidence>
<organism evidence="1 2">
    <name type="scientific">Araneus ventricosus</name>
    <name type="common">Orbweaver spider</name>
    <name type="synonym">Epeira ventricosa</name>
    <dbReference type="NCBI Taxonomy" id="182803"/>
    <lineage>
        <taxon>Eukaryota</taxon>
        <taxon>Metazoa</taxon>
        <taxon>Ecdysozoa</taxon>
        <taxon>Arthropoda</taxon>
        <taxon>Chelicerata</taxon>
        <taxon>Arachnida</taxon>
        <taxon>Araneae</taxon>
        <taxon>Araneomorphae</taxon>
        <taxon>Entelegynae</taxon>
        <taxon>Araneoidea</taxon>
        <taxon>Araneidae</taxon>
        <taxon>Araneus</taxon>
    </lineage>
</organism>
<evidence type="ECO:0000313" key="2">
    <source>
        <dbReference type="Proteomes" id="UP000499080"/>
    </source>
</evidence>